<dbReference type="Proteomes" id="UP001302321">
    <property type="component" value="Unassembled WGS sequence"/>
</dbReference>
<dbReference type="GO" id="GO:0030466">
    <property type="term" value="P:silent mating-type cassette heterochromatin formation"/>
    <property type="evidence" value="ECO:0007669"/>
    <property type="project" value="TreeGrafter"/>
</dbReference>
<dbReference type="Pfam" id="PF16761">
    <property type="entry name" value="Clr2_transil"/>
    <property type="match status" value="1"/>
</dbReference>
<dbReference type="GO" id="GO:0070824">
    <property type="term" value="C:SHREC complex"/>
    <property type="evidence" value="ECO:0007669"/>
    <property type="project" value="InterPro"/>
</dbReference>
<feature type="domain" description="Cryptic loci regulator 2 N-terminal" evidence="2">
    <location>
        <begin position="71"/>
        <end position="134"/>
    </location>
</feature>
<dbReference type="InterPro" id="IPR038986">
    <property type="entry name" value="Clr2"/>
</dbReference>
<comment type="caution">
    <text evidence="3">The sequence shown here is derived from an EMBL/GenBank/DDBJ whole genome shotgun (WGS) entry which is preliminary data.</text>
</comment>
<dbReference type="PANTHER" id="PTHR38046:SF1">
    <property type="entry name" value="CRYPTIC LOCI REGULATOR 2"/>
    <property type="match status" value="1"/>
</dbReference>
<reference evidence="3" key="2">
    <citation type="submission" date="2023-05" db="EMBL/GenBank/DDBJ databases">
        <authorList>
            <consortium name="Lawrence Berkeley National Laboratory"/>
            <person name="Steindorff A."/>
            <person name="Hensen N."/>
            <person name="Bonometti L."/>
            <person name="Westerberg I."/>
            <person name="Brannstrom I.O."/>
            <person name="Guillou S."/>
            <person name="Cros-Aarteil S."/>
            <person name="Calhoun S."/>
            <person name="Haridas S."/>
            <person name="Kuo A."/>
            <person name="Mondo S."/>
            <person name="Pangilinan J."/>
            <person name="Riley R."/>
            <person name="Labutti K."/>
            <person name="Andreopoulos B."/>
            <person name="Lipzen A."/>
            <person name="Chen C."/>
            <person name="Yanf M."/>
            <person name="Daum C."/>
            <person name="Ng V."/>
            <person name="Clum A."/>
            <person name="Ohm R."/>
            <person name="Martin F."/>
            <person name="Silar P."/>
            <person name="Natvig D."/>
            <person name="Lalanne C."/>
            <person name="Gautier V."/>
            <person name="Ament-Velasquez S.L."/>
            <person name="Kruys A."/>
            <person name="Hutchinson M.I."/>
            <person name="Powell A.J."/>
            <person name="Barry K."/>
            <person name="Miller A.N."/>
            <person name="Grigoriev I.V."/>
            <person name="Debuchy R."/>
            <person name="Gladieux P."/>
            <person name="Thoren M.H."/>
            <person name="Johannesson H."/>
        </authorList>
    </citation>
    <scope>NUCLEOTIDE SEQUENCE</scope>
    <source>
        <strain evidence="3">CBS 892.96</strain>
    </source>
</reference>
<dbReference type="InterPro" id="IPR018839">
    <property type="entry name" value="Tscrpt-silencing_Clr2_C"/>
</dbReference>
<dbReference type="InterPro" id="IPR031915">
    <property type="entry name" value="Clr2_N"/>
</dbReference>
<dbReference type="GO" id="GO:0033553">
    <property type="term" value="C:rDNA heterochromatin"/>
    <property type="evidence" value="ECO:0007669"/>
    <property type="project" value="TreeGrafter"/>
</dbReference>
<feature type="domain" description="Cryptic loci regulator 2 C-terminal" evidence="1">
    <location>
        <begin position="359"/>
        <end position="507"/>
    </location>
</feature>
<dbReference type="PANTHER" id="PTHR38046">
    <property type="entry name" value="CRYPTIC LOCI REGULATOR 2"/>
    <property type="match status" value="1"/>
</dbReference>
<dbReference type="EMBL" id="MU866459">
    <property type="protein sequence ID" value="KAK4172147.1"/>
    <property type="molecule type" value="Genomic_DNA"/>
</dbReference>
<organism evidence="3 4">
    <name type="scientific">Triangularia setosa</name>
    <dbReference type="NCBI Taxonomy" id="2587417"/>
    <lineage>
        <taxon>Eukaryota</taxon>
        <taxon>Fungi</taxon>
        <taxon>Dikarya</taxon>
        <taxon>Ascomycota</taxon>
        <taxon>Pezizomycotina</taxon>
        <taxon>Sordariomycetes</taxon>
        <taxon>Sordariomycetidae</taxon>
        <taxon>Sordariales</taxon>
        <taxon>Podosporaceae</taxon>
        <taxon>Triangularia</taxon>
    </lineage>
</organism>
<accession>A0AAN7A4I5</accession>
<evidence type="ECO:0000313" key="3">
    <source>
        <dbReference type="EMBL" id="KAK4172147.1"/>
    </source>
</evidence>
<protein>
    <recommendedName>
        <fullName evidence="5">Cryptic loci regulator 2 N-terminal domain-containing protein</fullName>
    </recommendedName>
</protein>
<keyword evidence="4" id="KW-1185">Reference proteome</keyword>
<dbReference type="GO" id="GO:0031934">
    <property type="term" value="C:mating-type region heterochromatin"/>
    <property type="evidence" value="ECO:0007669"/>
    <property type="project" value="TreeGrafter"/>
</dbReference>
<dbReference type="AlphaFoldDB" id="A0AAN7A4I5"/>
<proteinExistence type="predicted"/>
<evidence type="ECO:0000259" key="1">
    <source>
        <dbReference type="Pfam" id="PF10383"/>
    </source>
</evidence>
<gene>
    <name evidence="3" type="ORF">QBC36DRAFT_223327</name>
</gene>
<reference evidence="3" key="1">
    <citation type="journal article" date="2023" name="Mol. Phylogenet. Evol.">
        <title>Genome-scale phylogeny and comparative genomics of the fungal order Sordariales.</title>
        <authorList>
            <person name="Hensen N."/>
            <person name="Bonometti L."/>
            <person name="Westerberg I."/>
            <person name="Brannstrom I.O."/>
            <person name="Guillou S."/>
            <person name="Cros-Aarteil S."/>
            <person name="Calhoun S."/>
            <person name="Haridas S."/>
            <person name="Kuo A."/>
            <person name="Mondo S."/>
            <person name="Pangilinan J."/>
            <person name="Riley R."/>
            <person name="LaButti K."/>
            <person name="Andreopoulos B."/>
            <person name="Lipzen A."/>
            <person name="Chen C."/>
            <person name="Yan M."/>
            <person name="Daum C."/>
            <person name="Ng V."/>
            <person name="Clum A."/>
            <person name="Steindorff A."/>
            <person name="Ohm R.A."/>
            <person name="Martin F."/>
            <person name="Silar P."/>
            <person name="Natvig D.O."/>
            <person name="Lalanne C."/>
            <person name="Gautier V."/>
            <person name="Ament-Velasquez S.L."/>
            <person name="Kruys A."/>
            <person name="Hutchinson M.I."/>
            <person name="Powell A.J."/>
            <person name="Barry K."/>
            <person name="Miller A.N."/>
            <person name="Grigoriev I.V."/>
            <person name="Debuchy R."/>
            <person name="Gladieux P."/>
            <person name="Hiltunen Thoren M."/>
            <person name="Johannesson H."/>
        </authorList>
    </citation>
    <scope>NUCLEOTIDE SEQUENCE</scope>
    <source>
        <strain evidence="3">CBS 892.96</strain>
    </source>
</reference>
<evidence type="ECO:0000259" key="2">
    <source>
        <dbReference type="Pfam" id="PF16761"/>
    </source>
</evidence>
<dbReference type="Pfam" id="PF10383">
    <property type="entry name" value="Clr2"/>
    <property type="match status" value="1"/>
</dbReference>
<sequence>MASSASKDDSSAEYWPITIARSDGQGYSELDQNSLDLNEDSDVTQLERWEVIIGGHLAMQLAPKEDKRQFKLAEFPKGYELRVAIRKDQARDYYLYGHPASAKSIYRTPGEFASHALWLASGSKDNSQCPCDLCARYVEAQQKRAEAIAAWEANPASNSAAVHYFTPPRSQPAFVHAEQQVQQTQQIRPPPQQQQQQQQLTPLFPGTSVLSNVFRVGEMVWYRFSAWRLGVIFAITLQPGTQAGAPDTSFDFRIAPLGHVTLQQEIVIKDAQTMRPFLTFSVPDSPAYLKGKPFEEVDWLALSESERRGKDPTQQAQALQTIGLEASKLAARSINDCFSFFNKIHDEPTPDNLFRLQCFQGVYFGAEMILVNDPIRVQLGLPTDGSQQHPAEPPAPTSGIMQVQQIQYLIPQTQPNTRPVLRFQGRLLRPIRAPVGNPPPGAIPPETLGLVFTEELTTRNTLEKNKSMGWFWVIISPRTLQPAAAGEDPKNLTTTKLEGDVLGRFYVSEKIMRLVNADLYKQWVDKGAVDEPPSYLNNRGASGNLGQIQRQPTRKQTFGRAVYGEFVVSRGLVEEAQ</sequence>
<evidence type="ECO:0008006" key="5">
    <source>
        <dbReference type="Google" id="ProtNLM"/>
    </source>
</evidence>
<evidence type="ECO:0000313" key="4">
    <source>
        <dbReference type="Proteomes" id="UP001302321"/>
    </source>
</evidence>
<name>A0AAN7A4I5_9PEZI</name>